<sequence length="156" mass="17430">MPSKSLHTRWKSVSGPLPVRSSHVPSGAKTGITQVGPAKEHLALEVEKLYWEGVRYELENILYTLKTWQKDEFALVGLPEDSAESIHGYDTFLDQVNGQARAFAIRYQEERNRTGGSPAARNVSEQRAIQDAITDTIAEQTAAKMKAEVRRNLSCM</sequence>
<evidence type="ECO:0000313" key="3">
    <source>
        <dbReference type="Proteomes" id="UP000054771"/>
    </source>
</evidence>
<dbReference type="OrthoDB" id="4455544at2759"/>
<proteinExistence type="predicted"/>
<dbReference type="AlphaFoldDB" id="A0A0U5FZV4"/>
<dbReference type="EMBL" id="CDMC01000004">
    <property type="protein sequence ID" value="CEL04867.1"/>
    <property type="molecule type" value="Genomic_DNA"/>
</dbReference>
<feature type="compositionally biased region" description="Basic residues" evidence="1">
    <location>
        <begin position="1"/>
        <end position="10"/>
    </location>
</feature>
<feature type="region of interest" description="Disordered" evidence="1">
    <location>
        <begin position="1"/>
        <end position="33"/>
    </location>
</feature>
<gene>
    <name evidence="2" type="ORF">ASPCAL05991</name>
</gene>
<keyword evidence="3" id="KW-1185">Reference proteome</keyword>
<reference evidence="3" key="1">
    <citation type="journal article" date="2016" name="Genome Announc.">
        <title>Draft genome sequences of fungus Aspergillus calidoustus.</title>
        <authorList>
            <person name="Horn F."/>
            <person name="Linde J."/>
            <person name="Mattern D.J."/>
            <person name="Walther G."/>
            <person name="Guthke R."/>
            <person name="Scherlach K."/>
            <person name="Martin K."/>
            <person name="Brakhage A.A."/>
            <person name="Petzke L."/>
            <person name="Valiante V."/>
        </authorList>
    </citation>
    <scope>NUCLEOTIDE SEQUENCE [LARGE SCALE GENOMIC DNA]</scope>
    <source>
        <strain evidence="3">SF006504</strain>
    </source>
</reference>
<organism evidence="2 3">
    <name type="scientific">Aspergillus calidoustus</name>
    <dbReference type="NCBI Taxonomy" id="454130"/>
    <lineage>
        <taxon>Eukaryota</taxon>
        <taxon>Fungi</taxon>
        <taxon>Dikarya</taxon>
        <taxon>Ascomycota</taxon>
        <taxon>Pezizomycotina</taxon>
        <taxon>Eurotiomycetes</taxon>
        <taxon>Eurotiomycetidae</taxon>
        <taxon>Eurotiales</taxon>
        <taxon>Aspergillaceae</taxon>
        <taxon>Aspergillus</taxon>
        <taxon>Aspergillus subgen. Nidulantes</taxon>
    </lineage>
</organism>
<evidence type="ECO:0000256" key="1">
    <source>
        <dbReference type="SAM" id="MobiDB-lite"/>
    </source>
</evidence>
<dbReference type="STRING" id="454130.A0A0U5FZV4"/>
<accession>A0A0U5FZV4</accession>
<dbReference type="Proteomes" id="UP000054771">
    <property type="component" value="Unassembled WGS sequence"/>
</dbReference>
<evidence type="ECO:0000313" key="2">
    <source>
        <dbReference type="EMBL" id="CEL04867.1"/>
    </source>
</evidence>
<protein>
    <submittedName>
        <fullName evidence="2">Uncharacterized protein</fullName>
    </submittedName>
</protein>
<name>A0A0U5FZV4_ASPCI</name>